<dbReference type="EMBL" id="KX815983">
    <property type="protein sequence ID" value="API82162.1"/>
    <property type="molecule type" value="Genomic_DNA"/>
</dbReference>
<proteinExistence type="predicted"/>
<name>A0A1S5SI78_SALET</name>
<protein>
    <submittedName>
        <fullName evidence="2">Uncharacterized protein</fullName>
    </submittedName>
</protein>
<reference evidence="2" key="1">
    <citation type="submission" date="2016-12" db="EMBL/GenBank/DDBJ databases">
        <title>A hybrid virulence and antibiotic resistance plasmid isolated from Salmonella Dublin.</title>
        <authorList>
            <person name="Mangat C.S."/>
            <person name="Bekal S."/>
            <person name="Mulvey M.R."/>
        </authorList>
    </citation>
    <scope>NUCLEOTIDE SEQUENCE</scope>
    <source>
        <strain evidence="2">N13-01125</strain>
        <plasmid evidence="2">pN13-01125</plasmid>
    </source>
</reference>
<dbReference type="AlphaFoldDB" id="A0A1S5SI78"/>
<organism evidence="2">
    <name type="scientific">Salmonella enterica I</name>
    <dbReference type="NCBI Taxonomy" id="59201"/>
    <lineage>
        <taxon>Bacteria</taxon>
        <taxon>Pseudomonadati</taxon>
        <taxon>Pseudomonadota</taxon>
        <taxon>Gammaproteobacteria</taxon>
        <taxon>Enterobacterales</taxon>
        <taxon>Enterobacteriaceae</taxon>
        <taxon>Salmonella</taxon>
    </lineage>
</organism>
<feature type="compositionally biased region" description="Low complexity" evidence="1">
    <location>
        <begin position="188"/>
        <end position="205"/>
    </location>
</feature>
<feature type="region of interest" description="Disordered" evidence="1">
    <location>
        <begin position="183"/>
        <end position="222"/>
    </location>
</feature>
<keyword evidence="2" id="KW-0614">Plasmid</keyword>
<feature type="region of interest" description="Disordered" evidence="1">
    <location>
        <begin position="74"/>
        <end position="97"/>
    </location>
</feature>
<evidence type="ECO:0000256" key="1">
    <source>
        <dbReference type="SAM" id="MobiDB-lite"/>
    </source>
</evidence>
<evidence type="ECO:0000313" key="2">
    <source>
        <dbReference type="EMBL" id="API82162.1"/>
    </source>
</evidence>
<geneLocation type="plasmid" evidence="2">
    <name>pN13-01125</name>
</geneLocation>
<feature type="compositionally biased region" description="Polar residues" evidence="1">
    <location>
        <begin position="206"/>
        <end position="215"/>
    </location>
</feature>
<sequence length="222" mass="22578">MLIIVSDCQFTRLALTRLLAHLDPVNMSVARWLQTAPPAGSHVLLAASPGLPSRQDITVPETGAAGLRRTGCLPEHPRSQAGLPAAAHRLRDSAEGRGQQLAAPCAGLAAGDELDVPAVPLTGGKGDNNRHDARGPFAADRENEDAQAQQMAGMASQAGSFLASHPDGQAAAGMVTVTSGRLTCSGRTSSSTMTSPATTPAPASAENTGATSLSFPPTPMSA</sequence>
<accession>A0A1S5SI78</accession>